<sequence>MASLVHPAKVIGVGMNSRTLTDAEADTERERVQQELGLPVCDVFRHGTADLVTAVQNLKKALVK</sequence>
<name>A0A3B1E7A1_9ZZZZ</name>
<dbReference type="Pfam" id="PF07755">
    <property type="entry name" value="DUF1611"/>
    <property type="match status" value="1"/>
</dbReference>
<proteinExistence type="predicted"/>
<organism evidence="2">
    <name type="scientific">hydrothermal vent metagenome</name>
    <dbReference type="NCBI Taxonomy" id="652676"/>
    <lineage>
        <taxon>unclassified sequences</taxon>
        <taxon>metagenomes</taxon>
        <taxon>ecological metagenomes</taxon>
    </lineage>
</organism>
<feature type="domain" description="D-glutamate N-acetyltransferase-like C-terminal" evidence="1">
    <location>
        <begin position="3"/>
        <end position="52"/>
    </location>
</feature>
<dbReference type="InterPro" id="IPR027417">
    <property type="entry name" value="P-loop_NTPase"/>
</dbReference>
<dbReference type="AlphaFoldDB" id="A0A3B1E7A1"/>
<gene>
    <name evidence="2" type="ORF">MNBD_PLANCTO02-2760</name>
</gene>
<dbReference type="EMBL" id="UOGL01000329">
    <property type="protein sequence ID" value="VAX39407.1"/>
    <property type="molecule type" value="Genomic_DNA"/>
</dbReference>
<dbReference type="Gene3D" id="3.40.50.300">
    <property type="entry name" value="P-loop containing nucleotide triphosphate hydrolases"/>
    <property type="match status" value="1"/>
</dbReference>
<reference evidence="2" key="1">
    <citation type="submission" date="2018-06" db="EMBL/GenBank/DDBJ databases">
        <authorList>
            <person name="Zhirakovskaya E."/>
        </authorList>
    </citation>
    <scope>NUCLEOTIDE SEQUENCE</scope>
</reference>
<protein>
    <recommendedName>
        <fullName evidence="1">D-glutamate N-acetyltransferase-like C-terminal domain-containing protein</fullName>
    </recommendedName>
</protein>
<evidence type="ECO:0000313" key="2">
    <source>
        <dbReference type="EMBL" id="VAX39407.1"/>
    </source>
</evidence>
<accession>A0A3B1E7A1</accession>
<evidence type="ECO:0000259" key="1">
    <source>
        <dbReference type="Pfam" id="PF07755"/>
    </source>
</evidence>
<dbReference type="InterPro" id="IPR035086">
    <property type="entry name" value="DgcN-like_C"/>
</dbReference>